<feature type="non-terminal residue" evidence="2">
    <location>
        <position position="1"/>
    </location>
</feature>
<sequence>VKHTADDSVSSLKHDDGSSWQMGAWGRPFDRS</sequence>
<dbReference type="AlphaFoldDB" id="A0A382N401"/>
<protein>
    <submittedName>
        <fullName evidence="2">Uncharacterized protein</fullName>
    </submittedName>
</protein>
<dbReference type="EMBL" id="UINC01097386">
    <property type="protein sequence ID" value="SVC55045.1"/>
    <property type="molecule type" value="Genomic_DNA"/>
</dbReference>
<gene>
    <name evidence="2" type="ORF">METZ01_LOCUS307899</name>
</gene>
<feature type="compositionally biased region" description="Basic and acidic residues" evidence="1">
    <location>
        <begin position="1"/>
        <end position="17"/>
    </location>
</feature>
<name>A0A382N401_9ZZZZ</name>
<evidence type="ECO:0000256" key="1">
    <source>
        <dbReference type="SAM" id="MobiDB-lite"/>
    </source>
</evidence>
<feature type="region of interest" description="Disordered" evidence="1">
    <location>
        <begin position="1"/>
        <end position="32"/>
    </location>
</feature>
<reference evidence="2" key="1">
    <citation type="submission" date="2018-05" db="EMBL/GenBank/DDBJ databases">
        <authorList>
            <person name="Lanie J.A."/>
            <person name="Ng W.-L."/>
            <person name="Kazmierczak K.M."/>
            <person name="Andrzejewski T.M."/>
            <person name="Davidsen T.M."/>
            <person name="Wayne K.J."/>
            <person name="Tettelin H."/>
            <person name="Glass J.I."/>
            <person name="Rusch D."/>
            <person name="Podicherti R."/>
            <person name="Tsui H.-C.T."/>
            <person name="Winkler M.E."/>
        </authorList>
    </citation>
    <scope>NUCLEOTIDE SEQUENCE</scope>
</reference>
<accession>A0A382N401</accession>
<organism evidence="2">
    <name type="scientific">marine metagenome</name>
    <dbReference type="NCBI Taxonomy" id="408172"/>
    <lineage>
        <taxon>unclassified sequences</taxon>
        <taxon>metagenomes</taxon>
        <taxon>ecological metagenomes</taxon>
    </lineage>
</organism>
<proteinExistence type="predicted"/>
<evidence type="ECO:0000313" key="2">
    <source>
        <dbReference type="EMBL" id="SVC55045.1"/>
    </source>
</evidence>